<evidence type="ECO:0000313" key="4">
    <source>
        <dbReference type="Proteomes" id="UP000619512"/>
    </source>
</evidence>
<evidence type="ECO:0000313" key="1">
    <source>
        <dbReference type="EMBL" id="GGZ00597.1"/>
    </source>
</evidence>
<reference evidence="1" key="3">
    <citation type="submission" date="2022-12" db="EMBL/GenBank/DDBJ databases">
        <authorList>
            <person name="Sun Q."/>
            <person name="Kim S."/>
        </authorList>
    </citation>
    <scope>NUCLEOTIDE SEQUENCE</scope>
    <source>
        <strain evidence="1">KCTC 12344</strain>
    </source>
</reference>
<dbReference type="Proteomes" id="UP000619512">
    <property type="component" value="Unassembled WGS sequence"/>
</dbReference>
<organism evidence="1 4">
    <name type="scientific">Pseudoduganella plicata</name>
    <dbReference type="NCBI Taxonomy" id="321984"/>
    <lineage>
        <taxon>Bacteria</taxon>
        <taxon>Pseudomonadati</taxon>
        <taxon>Pseudomonadota</taxon>
        <taxon>Betaproteobacteria</taxon>
        <taxon>Burkholderiales</taxon>
        <taxon>Oxalobacteraceae</taxon>
        <taxon>Telluria group</taxon>
        <taxon>Pseudoduganella</taxon>
    </lineage>
</organism>
<protein>
    <submittedName>
        <fullName evidence="1">Uncharacterized protein</fullName>
    </submittedName>
</protein>
<dbReference type="EMBL" id="BMWW01000007">
    <property type="protein sequence ID" value="GGZ00597.1"/>
    <property type="molecule type" value="Genomic_DNA"/>
</dbReference>
<dbReference type="EMBL" id="CP038026">
    <property type="protein sequence ID" value="QBQ35289.1"/>
    <property type="molecule type" value="Genomic_DNA"/>
</dbReference>
<dbReference type="RefSeq" id="WP_134383528.1">
    <property type="nucleotide sequence ID" value="NZ_BMWW01000007.1"/>
</dbReference>
<evidence type="ECO:0000313" key="2">
    <source>
        <dbReference type="EMBL" id="QBQ35289.1"/>
    </source>
</evidence>
<name>A0A4P7BDD5_9BURK</name>
<dbReference type="OrthoDB" id="9844837at2"/>
<keyword evidence="3" id="KW-1185">Reference proteome</keyword>
<gene>
    <name evidence="2" type="ORF">E1742_03260</name>
    <name evidence="1" type="ORF">GCM10007388_37620</name>
</gene>
<dbReference type="Proteomes" id="UP000294359">
    <property type="component" value="Chromosome"/>
</dbReference>
<sequence length="88" mass="9939">MKSTISSEIWEQIRTGDKIEAKTTIEIPDEEGHPRQSVTAGKQYPVAAYDTQSGLMVRIVGDEGIPHDITGDYIENFKWISRKSTEQE</sequence>
<reference evidence="2 3" key="2">
    <citation type="submission" date="2019-03" db="EMBL/GenBank/DDBJ databases">
        <title>Draft Genome Sequences of Six Type Strains of the Genus Massilia.</title>
        <authorList>
            <person name="Miess H."/>
            <person name="Frediansyhah A."/>
            <person name="Gross H."/>
        </authorList>
    </citation>
    <scope>NUCLEOTIDE SEQUENCE [LARGE SCALE GENOMIC DNA]</scope>
    <source>
        <strain evidence="2 3">DSM 17505</strain>
    </source>
</reference>
<proteinExistence type="predicted"/>
<dbReference type="AlphaFoldDB" id="A0A4P7BDD5"/>
<evidence type="ECO:0000313" key="3">
    <source>
        <dbReference type="Proteomes" id="UP000294359"/>
    </source>
</evidence>
<reference evidence="1" key="1">
    <citation type="journal article" date="2014" name="Int. J. Syst. Evol. Microbiol.">
        <title>Complete genome sequence of Corynebacterium casei LMG S-19264T (=DSM 44701T), isolated from a smear-ripened cheese.</title>
        <authorList>
            <consortium name="US DOE Joint Genome Institute (JGI-PGF)"/>
            <person name="Walter F."/>
            <person name="Albersmeier A."/>
            <person name="Kalinowski J."/>
            <person name="Ruckert C."/>
        </authorList>
    </citation>
    <scope>NUCLEOTIDE SEQUENCE</scope>
    <source>
        <strain evidence="1">KCTC 12344</strain>
    </source>
</reference>
<accession>A0A4P7BDD5</accession>